<reference evidence="7" key="1">
    <citation type="submission" date="2023-02" db="EMBL/GenBank/DDBJ databases">
        <title>Description and genomic characterization of Salipiger bruguierae sp. nov., isolated from the sediment of mangrove plant Bruguiera sexangula.</title>
        <authorList>
            <person name="Long M."/>
        </authorList>
    </citation>
    <scope>NUCLEOTIDE SEQUENCE</scope>
    <source>
        <strain evidence="7">H15</strain>
    </source>
</reference>
<dbReference type="CDD" id="cd08440">
    <property type="entry name" value="PBP2_LTTR_like_4"/>
    <property type="match status" value="1"/>
</dbReference>
<organism evidence="7">
    <name type="scientific">Alloyangia sp. H15</name>
    <dbReference type="NCBI Taxonomy" id="3029062"/>
    <lineage>
        <taxon>Bacteria</taxon>
        <taxon>Pseudomonadati</taxon>
        <taxon>Pseudomonadota</taxon>
        <taxon>Alphaproteobacteria</taxon>
        <taxon>Rhodobacterales</taxon>
        <taxon>Roseobacteraceae</taxon>
        <taxon>Alloyangia</taxon>
    </lineage>
</organism>
<feature type="coiled-coil region" evidence="5">
    <location>
        <begin position="69"/>
        <end position="96"/>
    </location>
</feature>
<evidence type="ECO:0000256" key="2">
    <source>
        <dbReference type="ARBA" id="ARBA00023015"/>
    </source>
</evidence>
<dbReference type="GO" id="GO:0005829">
    <property type="term" value="C:cytosol"/>
    <property type="evidence" value="ECO:0007669"/>
    <property type="project" value="TreeGrafter"/>
</dbReference>
<dbReference type="PANTHER" id="PTHR30419">
    <property type="entry name" value="HTH-TYPE TRANSCRIPTIONAL REGULATOR YBHD"/>
    <property type="match status" value="1"/>
</dbReference>
<dbReference type="SUPFAM" id="SSF46785">
    <property type="entry name" value="Winged helix' DNA-binding domain"/>
    <property type="match status" value="1"/>
</dbReference>
<comment type="similarity">
    <text evidence="1">Belongs to the LysR transcriptional regulatory family.</text>
</comment>
<keyword evidence="2" id="KW-0805">Transcription regulation</keyword>
<dbReference type="Gene3D" id="3.40.190.290">
    <property type="match status" value="1"/>
</dbReference>
<dbReference type="AlphaFoldDB" id="A0AAU8ANW4"/>
<dbReference type="InterPro" id="IPR036388">
    <property type="entry name" value="WH-like_DNA-bd_sf"/>
</dbReference>
<dbReference type="SUPFAM" id="SSF53850">
    <property type="entry name" value="Periplasmic binding protein-like II"/>
    <property type="match status" value="1"/>
</dbReference>
<keyword evidence="5" id="KW-0175">Coiled coil</keyword>
<dbReference type="PROSITE" id="PS50931">
    <property type="entry name" value="HTH_LYSR"/>
    <property type="match status" value="1"/>
</dbReference>
<sequence>MRINFDFADLEAFLVLCETGSFVAAARHLGHSQSTLTRRIRSLEEELGTPLFERTTRSVRPTLAAKRFRARAQTMLDDARESLREMQDETARFRHQTATIVTVAAVPSSIPRLLIPAAGLFSTVAGSARLRILDLLANEVAEAVLAGEADFGLSSLTTQEPGLHFEPLLEDRIVLAVPRQHPFADKGPVQWRDLSGQRLILPMQGSGNRALIDRVMARHRISLHWSYEVQRTATSLEMVRSGLGIAPLPLSAVPLTGGEDYALCDLAGPEVTRGFWQVTRLKARLSPDAQKLHDLIAAGAQGR</sequence>
<keyword evidence="4" id="KW-0804">Transcription</keyword>
<protein>
    <submittedName>
        <fullName evidence="7">LysR family transcriptional regulator</fullName>
    </submittedName>
</protein>
<evidence type="ECO:0000259" key="6">
    <source>
        <dbReference type="PROSITE" id="PS50931"/>
    </source>
</evidence>
<dbReference type="RefSeq" id="WP_353475051.1">
    <property type="nucleotide sequence ID" value="NZ_CP123385.1"/>
</dbReference>
<evidence type="ECO:0000256" key="4">
    <source>
        <dbReference type="ARBA" id="ARBA00023163"/>
    </source>
</evidence>
<dbReference type="InterPro" id="IPR005119">
    <property type="entry name" value="LysR_subst-bd"/>
</dbReference>
<dbReference type="InterPro" id="IPR000847">
    <property type="entry name" value="LysR_HTH_N"/>
</dbReference>
<dbReference type="GO" id="GO:0003677">
    <property type="term" value="F:DNA binding"/>
    <property type="evidence" value="ECO:0007669"/>
    <property type="project" value="UniProtKB-KW"/>
</dbReference>
<dbReference type="Gene3D" id="1.10.10.10">
    <property type="entry name" value="Winged helix-like DNA-binding domain superfamily/Winged helix DNA-binding domain"/>
    <property type="match status" value="1"/>
</dbReference>
<dbReference type="PANTHER" id="PTHR30419:SF8">
    <property type="entry name" value="NITROGEN ASSIMILATION TRANSCRIPTIONAL ACTIVATOR-RELATED"/>
    <property type="match status" value="1"/>
</dbReference>
<name>A0AAU8ANW4_9RHOB</name>
<accession>A0AAU8ANW4</accession>
<proteinExistence type="inferred from homology"/>
<evidence type="ECO:0000256" key="5">
    <source>
        <dbReference type="SAM" id="Coils"/>
    </source>
</evidence>
<dbReference type="EMBL" id="CP123385">
    <property type="protein sequence ID" value="XCC96185.1"/>
    <property type="molecule type" value="Genomic_DNA"/>
</dbReference>
<dbReference type="InterPro" id="IPR036390">
    <property type="entry name" value="WH_DNA-bd_sf"/>
</dbReference>
<dbReference type="FunFam" id="1.10.10.10:FF:000001">
    <property type="entry name" value="LysR family transcriptional regulator"/>
    <property type="match status" value="1"/>
</dbReference>
<dbReference type="Pfam" id="PF03466">
    <property type="entry name" value="LysR_substrate"/>
    <property type="match status" value="1"/>
</dbReference>
<feature type="domain" description="HTH lysR-type" evidence="6">
    <location>
        <begin position="5"/>
        <end position="62"/>
    </location>
</feature>
<dbReference type="InterPro" id="IPR050950">
    <property type="entry name" value="HTH-type_LysR_regulators"/>
</dbReference>
<dbReference type="GO" id="GO:0003700">
    <property type="term" value="F:DNA-binding transcription factor activity"/>
    <property type="evidence" value="ECO:0007669"/>
    <property type="project" value="InterPro"/>
</dbReference>
<evidence type="ECO:0000256" key="1">
    <source>
        <dbReference type="ARBA" id="ARBA00009437"/>
    </source>
</evidence>
<gene>
    <name evidence="7" type="ORF">PVT71_15950</name>
</gene>
<keyword evidence="3" id="KW-0238">DNA-binding</keyword>
<evidence type="ECO:0000256" key="3">
    <source>
        <dbReference type="ARBA" id="ARBA00023125"/>
    </source>
</evidence>
<evidence type="ECO:0000313" key="7">
    <source>
        <dbReference type="EMBL" id="XCC96185.1"/>
    </source>
</evidence>
<dbReference type="Pfam" id="PF00126">
    <property type="entry name" value="HTH_1"/>
    <property type="match status" value="1"/>
</dbReference>
<dbReference type="PRINTS" id="PR00039">
    <property type="entry name" value="HTHLYSR"/>
</dbReference>